<dbReference type="EMBL" id="KB539019">
    <property type="protein sequence ID" value="EMP32729.1"/>
    <property type="molecule type" value="Genomic_DNA"/>
</dbReference>
<dbReference type="Proteomes" id="UP000031443">
    <property type="component" value="Unassembled WGS sequence"/>
</dbReference>
<evidence type="ECO:0000313" key="2">
    <source>
        <dbReference type="EMBL" id="EMP32729.1"/>
    </source>
</evidence>
<evidence type="ECO:0000313" key="3">
    <source>
        <dbReference type="Proteomes" id="UP000031443"/>
    </source>
</evidence>
<sequence>MFRWSTGVDGRAICGRFSRSSLDPLNQPLVDRSLSTVFLWKRWPSLHEQHGSSTESSGEITESWVEPQETNSQRAQWQVAAEGDSAGPLATERWSE</sequence>
<keyword evidence="3" id="KW-1185">Reference proteome</keyword>
<gene>
    <name evidence="2" type="ORF">UY3_10138</name>
</gene>
<proteinExistence type="predicted"/>
<protein>
    <submittedName>
        <fullName evidence="2">Uncharacterized protein</fullName>
    </submittedName>
</protein>
<evidence type="ECO:0000256" key="1">
    <source>
        <dbReference type="SAM" id="MobiDB-lite"/>
    </source>
</evidence>
<dbReference type="AlphaFoldDB" id="M7B6I1"/>
<organism evidence="2 3">
    <name type="scientific">Chelonia mydas</name>
    <name type="common">Green sea-turtle</name>
    <name type="synonym">Chelonia agassizi</name>
    <dbReference type="NCBI Taxonomy" id="8469"/>
    <lineage>
        <taxon>Eukaryota</taxon>
        <taxon>Metazoa</taxon>
        <taxon>Chordata</taxon>
        <taxon>Craniata</taxon>
        <taxon>Vertebrata</taxon>
        <taxon>Euteleostomi</taxon>
        <taxon>Archelosauria</taxon>
        <taxon>Testudinata</taxon>
        <taxon>Testudines</taxon>
        <taxon>Cryptodira</taxon>
        <taxon>Durocryptodira</taxon>
        <taxon>Americhelydia</taxon>
        <taxon>Chelonioidea</taxon>
        <taxon>Cheloniidae</taxon>
        <taxon>Chelonia</taxon>
    </lineage>
</organism>
<reference evidence="3" key="1">
    <citation type="journal article" date="2013" name="Nat. Genet.">
        <title>The draft genomes of soft-shell turtle and green sea turtle yield insights into the development and evolution of the turtle-specific body plan.</title>
        <authorList>
            <person name="Wang Z."/>
            <person name="Pascual-Anaya J."/>
            <person name="Zadissa A."/>
            <person name="Li W."/>
            <person name="Niimura Y."/>
            <person name="Huang Z."/>
            <person name="Li C."/>
            <person name="White S."/>
            <person name="Xiong Z."/>
            <person name="Fang D."/>
            <person name="Wang B."/>
            <person name="Ming Y."/>
            <person name="Chen Y."/>
            <person name="Zheng Y."/>
            <person name="Kuraku S."/>
            <person name="Pignatelli M."/>
            <person name="Herrero J."/>
            <person name="Beal K."/>
            <person name="Nozawa M."/>
            <person name="Li Q."/>
            <person name="Wang J."/>
            <person name="Zhang H."/>
            <person name="Yu L."/>
            <person name="Shigenobu S."/>
            <person name="Wang J."/>
            <person name="Liu J."/>
            <person name="Flicek P."/>
            <person name="Searle S."/>
            <person name="Wang J."/>
            <person name="Kuratani S."/>
            <person name="Yin Y."/>
            <person name="Aken B."/>
            <person name="Zhang G."/>
            <person name="Irie N."/>
        </authorList>
    </citation>
    <scope>NUCLEOTIDE SEQUENCE [LARGE SCALE GENOMIC DNA]</scope>
</reference>
<feature type="compositionally biased region" description="Low complexity" evidence="1">
    <location>
        <begin position="51"/>
        <end position="63"/>
    </location>
</feature>
<accession>M7B6I1</accession>
<feature type="region of interest" description="Disordered" evidence="1">
    <location>
        <begin position="47"/>
        <end position="96"/>
    </location>
</feature>
<name>M7B6I1_CHEMY</name>